<name>A0A4Y8KSH5_9BACT</name>
<evidence type="ECO:0000313" key="1">
    <source>
        <dbReference type="EMBL" id="TFD91929.1"/>
    </source>
</evidence>
<reference evidence="1 2" key="1">
    <citation type="submission" date="2019-03" db="EMBL/GenBank/DDBJ databases">
        <title>San Antonio Military Medical Center submission to MRSN (WRAIR), pending publication.</title>
        <authorList>
            <person name="Blyth D.M."/>
            <person name="Mccarthy S.L."/>
            <person name="Schall S.E."/>
            <person name="Stam J.A."/>
            <person name="Ong A.C."/>
            <person name="Mcgann P.T."/>
        </authorList>
    </citation>
    <scope>NUCLEOTIDE SEQUENCE [LARGE SCALE GENOMIC DNA]</scope>
    <source>
        <strain evidence="1 2">MRSN571793</strain>
    </source>
</reference>
<accession>A0A4Y8KSH5</accession>
<proteinExistence type="predicted"/>
<comment type="caution">
    <text evidence="1">The sequence shown here is derived from an EMBL/GenBank/DDBJ whole genome shotgun (WGS) entry which is preliminary data.</text>
</comment>
<protein>
    <submittedName>
        <fullName evidence="1">Uncharacterized protein</fullName>
    </submittedName>
</protein>
<dbReference type="Proteomes" id="UP000297861">
    <property type="component" value="Unassembled WGS sequence"/>
</dbReference>
<sequence>MSSEYDGTTDAEYLYYYNKNKQLVLKYCVESFWEGDTIKYQYQYYNGNTNCNILVSDCRRRLKNDSISHRCIVSDDNYTEERVWKYMTTITKKYQEGRLIEQLEPIEREYNRKQNRYTYEYDGDKLLKKMSFLDNKIPYWTESIEYKKDTIKTTHVNHDSFPIPFYTEIQTLDTNGNVILLEKYDNNNLLMRRYRYTFDIDGRLVKMQCFNGKDELKVTHIITYKSIR</sequence>
<organism evidence="1 2">
    <name type="scientific">Dysgonomonas capnocytophagoides</name>
    <dbReference type="NCBI Taxonomy" id="45254"/>
    <lineage>
        <taxon>Bacteria</taxon>
        <taxon>Pseudomonadati</taxon>
        <taxon>Bacteroidota</taxon>
        <taxon>Bacteroidia</taxon>
        <taxon>Bacteroidales</taxon>
        <taxon>Dysgonomonadaceae</taxon>
        <taxon>Dysgonomonas</taxon>
    </lineage>
</organism>
<keyword evidence="2" id="KW-1185">Reference proteome</keyword>
<dbReference type="AlphaFoldDB" id="A0A4Y8KSH5"/>
<gene>
    <name evidence="1" type="ORF">E2605_19010</name>
</gene>
<evidence type="ECO:0000313" key="2">
    <source>
        <dbReference type="Proteomes" id="UP000297861"/>
    </source>
</evidence>
<dbReference type="EMBL" id="SOML01000019">
    <property type="protein sequence ID" value="TFD91929.1"/>
    <property type="molecule type" value="Genomic_DNA"/>
</dbReference>
<dbReference type="RefSeq" id="WP_166786374.1">
    <property type="nucleotide sequence ID" value="NZ_SOML01000019.1"/>
</dbReference>